<evidence type="ECO:0000313" key="1">
    <source>
        <dbReference type="EMBL" id="KAI8525622.1"/>
    </source>
</evidence>
<gene>
    <name evidence="1" type="ORF">RHMOL_Rhmol13G0244500</name>
</gene>
<proteinExistence type="predicted"/>
<dbReference type="EMBL" id="CM046400">
    <property type="protein sequence ID" value="KAI8525622.1"/>
    <property type="molecule type" value="Genomic_DNA"/>
</dbReference>
<name>A0ACC0LAN9_RHOML</name>
<dbReference type="Proteomes" id="UP001062846">
    <property type="component" value="Chromosome 13"/>
</dbReference>
<accession>A0ACC0LAN9</accession>
<evidence type="ECO:0000313" key="2">
    <source>
        <dbReference type="Proteomes" id="UP001062846"/>
    </source>
</evidence>
<sequence length="505" mass="57828">MPFLLSSTIKPIFLSMPVLLIPFLLLLISQVSVAEGDYCKEYYSYKNDTFTIAVPGKASFKTFVNITRSSKDPDQKNYSGYCIDVFKEALENSGCDLPYEFVEFNGTYDELVKNVTNKTYSAAVGDITILADRWEDVEFTVPFTESGLTLVVPVRPGPKAWIFLAPFTLGTWLTIGVVLVYTMFTVWFVEHRSNPDFKGPWYDQLGNALWFTFTSLFLAHRERIQSNYARVVVVAWLFLALVLTQSYGSNLTTMLTMSRLRPRHWSRAKVGCDENTFIKKYVQDKLHYKNAITIKDEDEYLRQFETGKITAAFLESPYAKVFINKHCGNFTGIRKTQRFGGFGFVSTEHCELIFIHVSMQIFQKHYSRLAANVSKAILRLSEDGTLRDLENYWLTPNDCSESKEDAESLSLQSLLGLFLFSIGTSSVCFLLFLGHLLMNYLRDHQSSHDENENNDQSVPTRNSMQIIRNVGRYFRDADIMHPRRSPSSRARVVPEMRPVETVTAI</sequence>
<keyword evidence="2" id="KW-1185">Reference proteome</keyword>
<protein>
    <submittedName>
        <fullName evidence="1">Uncharacterized protein</fullName>
    </submittedName>
</protein>
<organism evidence="1 2">
    <name type="scientific">Rhododendron molle</name>
    <name type="common">Chinese azalea</name>
    <name type="synonym">Azalea mollis</name>
    <dbReference type="NCBI Taxonomy" id="49168"/>
    <lineage>
        <taxon>Eukaryota</taxon>
        <taxon>Viridiplantae</taxon>
        <taxon>Streptophyta</taxon>
        <taxon>Embryophyta</taxon>
        <taxon>Tracheophyta</taxon>
        <taxon>Spermatophyta</taxon>
        <taxon>Magnoliopsida</taxon>
        <taxon>eudicotyledons</taxon>
        <taxon>Gunneridae</taxon>
        <taxon>Pentapetalae</taxon>
        <taxon>asterids</taxon>
        <taxon>Ericales</taxon>
        <taxon>Ericaceae</taxon>
        <taxon>Ericoideae</taxon>
        <taxon>Rhodoreae</taxon>
        <taxon>Rhododendron</taxon>
    </lineage>
</organism>
<reference evidence="1" key="1">
    <citation type="submission" date="2022-02" db="EMBL/GenBank/DDBJ databases">
        <title>Plant Genome Project.</title>
        <authorList>
            <person name="Zhang R.-G."/>
        </authorList>
    </citation>
    <scope>NUCLEOTIDE SEQUENCE</scope>
    <source>
        <strain evidence="1">AT1</strain>
    </source>
</reference>
<comment type="caution">
    <text evidence="1">The sequence shown here is derived from an EMBL/GenBank/DDBJ whole genome shotgun (WGS) entry which is preliminary data.</text>
</comment>